<gene>
    <name evidence="1" type="ORF">CYNAS_LOCUS19934</name>
</gene>
<evidence type="ECO:0000313" key="1">
    <source>
        <dbReference type="EMBL" id="CAJ0607951.1"/>
    </source>
</evidence>
<reference evidence="1" key="1">
    <citation type="submission" date="2023-07" db="EMBL/GenBank/DDBJ databases">
        <authorList>
            <consortium name="CYATHOMIX"/>
        </authorList>
    </citation>
    <scope>NUCLEOTIDE SEQUENCE</scope>
    <source>
        <strain evidence="1">N/A</strain>
    </source>
</reference>
<proteinExistence type="predicted"/>
<accession>A0AA36HBZ8</accession>
<comment type="caution">
    <text evidence="1">The sequence shown here is derived from an EMBL/GenBank/DDBJ whole genome shotgun (WGS) entry which is preliminary data.</text>
</comment>
<dbReference type="AlphaFoldDB" id="A0AA36HBZ8"/>
<name>A0AA36HBZ8_CYLNA</name>
<dbReference type="EMBL" id="CATQJL010000316">
    <property type="protein sequence ID" value="CAJ0607951.1"/>
    <property type="molecule type" value="Genomic_DNA"/>
</dbReference>
<dbReference type="Proteomes" id="UP001176961">
    <property type="component" value="Unassembled WGS sequence"/>
</dbReference>
<keyword evidence="2" id="KW-1185">Reference proteome</keyword>
<evidence type="ECO:0000313" key="2">
    <source>
        <dbReference type="Proteomes" id="UP001176961"/>
    </source>
</evidence>
<protein>
    <submittedName>
        <fullName evidence="1">Uncharacterized protein</fullName>
    </submittedName>
</protein>
<sequence length="153" mass="17299">MVIDEAGFTPKFFKQSNNIRTYQPCSYLVEHLNSSDLFDGELDVGNIEITEGLKSQKDAMATLEDEQDVAAAKIVIAESRADKAEFDESKNVNAGESIFQSNLDKKLSMKSILSSSARLFIHGSHLRDSCFRVRWRRSPPVEALEDLFHSKWL</sequence>
<organism evidence="1 2">
    <name type="scientific">Cylicocyclus nassatus</name>
    <name type="common">Nematode worm</name>
    <dbReference type="NCBI Taxonomy" id="53992"/>
    <lineage>
        <taxon>Eukaryota</taxon>
        <taxon>Metazoa</taxon>
        <taxon>Ecdysozoa</taxon>
        <taxon>Nematoda</taxon>
        <taxon>Chromadorea</taxon>
        <taxon>Rhabditida</taxon>
        <taxon>Rhabditina</taxon>
        <taxon>Rhabditomorpha</taxon>
        <taxon>Strongyloidea</taxon>
        <taxon>Strongylidae</taxon>
        <taxon>Cylicocyclus</taxon>
    </lineage>
</organism>